<dbReference type="EMBL" id="JACHLR010000049">
    <property type="protein sequence ID" value="MBB4861055.1"/>
    <property type="molecule type" value="Genomic_DNA"/>
</dbReference>
<accession>A0A7W7KDW2</accession>
<proteinExistence type="predicted"/>
<reference evidence="1 2" key="1">
    <citation type="submission" date="2020-08" db="EMBL/GenBank/DDBJ databases">
        <title>Functional genomics of gut bacteria from endangered species of beetles.</title>
        <authorList>
            <person name="Carlos-Shanley C."/>
        </authorList>
    </citation>
    <scope>NUCLEOTIDE SEQUENCE [LARGE SCALE GENOMIC DNA]</scope>
    <source>
        <strain evidence="1 2">S00245</strain>
    </source>
</reference>
<protein>
    <submittedName>
        <fullName evidence="1">Uncharacterized protein</fullName>
    </submittedName>
</protein>
<evidence type="ECO:0000313" key="1">
    <source>
        <dbReference type="EMBL" id="MBB4861055.1"/>
    </source>
</evidence>
<dbReference type="Proteomes" id="UP000555448">
    <property type="component" value="Unassembled WGS sequence"/>
</dbReference>
<comment type="caution">
    <text evidence="1">The sequence shown here is derived from an EMBL/GenBank/DDBJ whole genome shotgun (WGS) entry which is preliminary data.</text>
</comment>
<keyword evidence="2" id="KW-1185">Reference proteome</keyword>
<organism evidence="1 2">
    <name type="scientific">Novosphingobium chloroacetimidivorans</name>
    <dbReference type="NCBI Taxonomy" id="1428314"/>
    <lineage>
        <taxon>Bacteria</taxon>
        <taxon>Pseudomonadati</taxon>
        <taxon>Pseudomonadota</taxon>
        <taxon>Alphaproteobacteria</taxon>
        <taxon>Sphingomonadales</taxon>
        <taxon>Sphingomonadaceae</taxon>
        <taxon>Novosphingobium</taxon>
    </lineage>
</organism>
<evidence type="ECO:0000313" key="2">
    <source>
        <dbReference type="Proteomes" id="UP000555448"/>
    </source>
</evidence>
<dbReference type="AlphaFoldDB" id="A0A7W7KDW2"/>
<sequence length="85" mass="9674">MAIDWQSLPARGSELPFNGDQVLLAVPNRLVSGRPDPDCPYELHLARWDYNEDMWATNETDDDTDGILWLEATAPTLWAEVNLPY</sequence>
<name>A0A7W7KDW2_9SPHN</name>
<gene>
    <name evidence="1" type="ORF">HNO88_004403</name>
</gene>